<dbReference type="Pfam" id="PF00196">
    <property type="entry name" value="GerE"/>
    <property type="match status" value="1"/>
</dbReference>
<dbReference type="EMBL" id="JABSNM010000005">
    <property type="protein sequence ID" value="NRT55754.1"/>
    <property type="molecule type" value="Genomic_DNA"/>
</dbReference>
<comment type="caution">
    <text evidence="5">The sequence shown here is derived from an EMBL/GenBank/DDBJ whole genome shotgun (WGS) entry which is preliminary data.</text>
</comment>
<dbReference type="SMART" id="SM00448">
    <property type="entry name" value="REC"/>
    <property type="match status" value="1"/>
</dbReference>
<dbReference type="PANTHER" id="PTHR45566:SF2">
    <property type="entry name" value="NARL SUBFAMILY"/>
    <property type="match status" value="1"/>
</dbReference>
<dbReference type="InterPro" id="IPR051015">
    <property type="entry name" value="EvgA-like"/>
</dbReference>
<dbReference type="CDD" id="cd17535">
    <property type="entry name" value="REC_NarL-like"/>
    <property type="match status" value="1"/>
</dbReference>
<dbReference type="SMART" id="SM00421">
    <property type="entry name" value="HTH_LUXR"/>
    <property type="match status" value="1"/>
</dbReference>
<evidence type="ECO:0000259" key="4">
    <source>
        <dbReference type="PROSITE" id="PS50110"/>
    </source>
</evidence>
<dbReference type="InterPro" id="IPR001789">
    <property type="entry name" value="Sig_transdc_resp-reg_receiver"/>
</dbReference>
<keyword evidence="6" id="KW-1185">Reference proteome</keyword>
<dbReference type="PANTHER" id="PTHR45566">
    <property type="entry name" value="HTH-TYPE TRANSCRIPTIONAL REGULATOR YHJB-RELATED"/>
    <property type="match status" value="1"/>
</dbReference>
<dbReference type="GO" id="GO:0003677">
    <property type="term" value="F:DNA binding"/>
    <property type="evidence" value="ECO:0007669"/>
    <property type="project" value="UniProtKB-KW"/>
</dbReference>
<dbReference type="InterPro" id="IPR058245">
    <property type="entry name" value="NreC/VraR/RcsB-like_REC"/>
</dbReference>
<sequence>MSLLLRQRLPELRVLEAGSLHLALRLLERQRQPVDLVMLDLELRDSRGLATLDRLRGDWPRLPVLVVSGSLDESLAGEALRRGASCFLSKSVGSDRLIETLRRTLLVDAGEAPERAEPLSDRQQEVLGLLLEGKSNKLICRELDLSEATVKSHLQAIFRKLEVSSRTQAVLAAVRLGLSPDGSGGPR</sequence>
<evidence type="ECO:0000313" key="5">
    <source>
        <dbReference type="EMBL" id="NRT55754.1"/>
    </source>
</evidence>
<feature type="domain" description="Response regulatory" evidence="4">
    <location>
        <begin position="1"/>
        <end position="105"/>
    </location>
</feature>
<evidence type="ECO:0000313" key="6">
    <source>
        <dbReference type="Proteomes" id="UP001516061"/>
    </source>
</evidence>
<evidence type="ECO:0000259" key="3">
    <source>
        <dbReference type="PROSITE" id="PS50043"/>
    </source>
</evidence>
<gene>
    <name evidence="5" type="ORF">HNQ01_001484</name>
</gene>
<proteinExistence type="predicted"/>
<name>A0ABX2G127_9BURK</name>
<evidence type="ECO:0000256" key="2">
    <source>
        <dbReference type="PROSITE-ProRule" id="PRU00169"/>
    </source>
</evidence>
<accession>A0ABX2G127</accession>
<dbReference type="CDD" id="cd06170">
    <property type="entry name" value="LuxR_C_like"/>
    <property type="match status" value="1"/>
</dbReference>
<dbReference type="PROSITE" id="PS50043">
    <property type="entry name" value="HTH_LUXR_2"/>
    <property type="match status" value="1"/>
</dbReference>
<organism evidence="5 6">
    <name type="scientific">Sphaerotilus uruguayifluvii</name>
    <dbReference type="NCBI Taxonomy" id="2735897"/>
    <lineage>
        <taxon>Bacteria</taxon>
        <taxon>Pseudomonadati</taxon>
        <taxon>Pseudomonadota</taxon>
        <taxon>Betaproteobacteria</taxon>
        <taxon>Burkholderiales</taxon>
        <taxon>Sphaerotilaceae</taxon>
        <taxon>Sphaerotilus</taxon>
    </lineage>
</organism>
<keyword evidence="5" id="KW-0238">DNA-binding</keyword>
<dbReference type="Proteomes" id="UP001516061">
    <property type="component" value="Unassembled WGS sequence"/>
</dbReference>
<dbReference type="PROSITE" id="PS50110">
    <property type="entry name" value="RESPONSE_REGULATORY"/>
    <property type="match status" value="1"/>
</dbReference>
<keyword evidence="1 2" id="KW-0597">Phosphoprotein</keyword>
<reference evidence="5 6" key="1">
    <citation type="submission" date="2020-05" db="EMBL/GenBank/DDBJ databases">
        <title>Genomic Encyclopedia of Type Strains, Phase IV (KMG-V): Genome sequencing to study the core and pangenomes of soil and plant-associated prokaryotes.</title>
        <authorList>
            <person name="Whitman W."/>
        </authorList>
    </citation>
    <scope>NUCLEOTIDE SEQUENCE [LARGE SCALE GENOMIC DNA]</scope>
    <source>
        <strain evidence="5 6">C29</strain>
    </source>
</reference>
<feature type="modified residue" description="4-aspartylphosphate" evidence="2">
    <location>
        <position position="40"/>
    </location>
</feature>
<evidence type="ECO:0000256" key="1">
    <source>
        <dbReference type="ARBA" id="ARBA00022553"/>
    </source>
</evidence>
<dbReference type="InterPro" id="IPR000792">
    <property type="entry name" value="Tscrpt_reg_LuxR_C"/>
</dbReference>
<protein>
    <submittedName>
        <fullName evidence="5">DNA-binding NarL/FixJ family response regulator</fullName>
    </submittedName>
</protein>
<dbReference type="Pfam" id="PF00072">
    <property type="entry name" value="Response_reg"/>
    <property type="match status" value="1"/>
</dbReference>
<feature type="domain" description="HTH luxR-type" evidence="3">
    <location>
        <begin position="112"/>
        <end position="177"/>
    </location>
</feature>